<proteinExistence type="predicted"/>
<keyword evidence="5" id="KW-1185">Reference proteome</keyword>
<dbReference type="STRING" id="51028.A0A0N4UZA9"/>
<dbReference type="PANTHER" id="PTHR48051:SF62">
    <property type="entry name" value="LEUCINE-RICH REPEAT-CONTAINING PROTEIN 57"/>
    <property type="match status" value="1"/>
</dbReference>
<name>A0A0N4UZA9_ENTVE</name>
<dbReference type="OrthoDB" id="1728874at2759"/>
<gene>
    <name evidence="4" type="ORF">EVEC_LOCUS2659</name>
</gene>
<dbReference type="SUPFAM" id="SSF52058">
    <property type="entry name" value="L domain-like"/>
    <property type="match status" value="1"/>
</dbReference>
<evidence type="ECO:0000256" key="1">
    <source>
        <dbReference type="ARBA" id="ARBA00022614"/>
    </source>
</evidence>
<dbReference type="EMBL" id="UXUI01007425">
    <property type="protein sequence ID" value="VDD87516.1"/>
    <property type="molecule type" value="Genomic_DNA"/>
</dbReference>
<dbReference type="InterPro" id="IPR032675">
    <property type="entry name" value="LRR_dom_sf"/>
</dbReference>
<evidence type="ECO:0000313" key="6">
    <source>
        <dbReference type="WBParaSite" id="EVEC_0000295101-mRNA-1"/>
    </source>
</evidence>
<evidence type="ECO:0000256" key="2">
    <source>
        <dbReference type="ARBA" id="ARBA00022737"/>
    </source>
</evidence>
<dbReference type="PANTHER" id="PTHR48051">
    <property type="match status" value="1"/>
</dbReference>
<dbReference type="Pfam" id="PF23598">
    <property type="entry name" value="LRR_14"/>
    <property type="match status" value="1"/>
</dbReference>
<dbReference type="Proteomes" id="UP000274131">
    <property type="component" value="Unassembled WGS sequence"/>
</dbReference>
<dbReference type="InterPro" id="IPR001611">
    <property type="entry name" value="Leu-rich_rpt"/>
</dbReference>
<accession>A0A0N4UZA9</accession>
<dbReference type="InterPro" id="IPR050216">
    <property type="entry name" value="LRR_domain-containing"/>
</dbReference>
<sequence>MGNESSKKHGSESANLVAGPKKKGVGLNFKSSLTSGMILKHINNAQKSRILQLRDCSLKHMPEQLLEVNEILRNLDLSQNRIRSLPSSIGTFSNLKQLHFSANELTFVPDDIGLLKRLEVLSLDNNQLFSLPDGFVGLSNLTSLKLSRNKFEEFPKVLCHLASLDNLDMSSNLIEQLPDEVKELQVSELNLNQNRLNSLNVNLTFCRRLRTLRVEENCLKKTDFSQEFLVNSNVSLIAYAGNLFQDKDFQDRPGYEEYQSRYTATKRKM</sequence>
<dbReference type="PRINTS" id="PR00019">
    <property type="entry name" value="LEURICHRPT"/>
</dbReference>
<dbReference type="PROSITE" id="PS51450">
    <property type="entry name" value="LRR"/>
    <property type="match status" value="2"/>
</dbReference>
<evidence type="ECO:0000313" key="4">
    <source>
        <dbReference type="EMBL" id="VDD87516.1"/>
    </source>
</evidence>
<dbReference type="WBParaSite" id="EVEC_0000295101-mRNA-1">
    <property type="protein sequence ID" value="EVEC_0000295101-mRNA-1"/>
    <property type="gene ID" value="EVEC_0000295101"/>
</dbReference>
<dbReference type="InterPro" id="IPR055414">
    <property type="entry name" value="LRR_R13L4/SHOC2-like"/>
</dbReference>
<dbReference type="GO" id="GO:0005737">
    <property type="term" value="C:cytoplasm"/>
    <property type="evidence" value="ECO:0007669"/>
    <property type="project" value="TreeGrafter"/>
</dbReference>
<dbReference type="SMART" id="SM00369">
    <property type="entry name" value="LRR_TYP"/>
    <property type="match status" value="5"/>
</dbReference>
<organism evidence="6">
    <name type="scientific">Enterobius vermicularis</name>
    <name type="common">Human pinworm</name>
    <dbReference type="NCBI Taxonomy" id="51028"/>
    <lineage>
        <taxon>Eukaryota</taxon>
        <taxon>Metazoa</taxon>
        <taxon>Ecdysozoa</taxon>
        <taxon>Nematoda</taxon>
        <taxon>Chromadorea</taxon>
        <taxon>Rhabditida</taxon>
        <taxon>Spirurina</taxon>
        <taxon>Oxyuridomorpha</taxon>
        <taxon>Oxyuroidea</taxon>
        <taxon>Oxyuridae</taxon>
        <taxon>Enterobius</taxon>
    </lineage>
</organism>
<keyword evidence="1" id="KW-0433">Leucine-rich repeat</keyword>
<dbReference type="InterPro" id="IPR003591">
    <property type="entry name" value="Leu-rich_rpt_typical-subtyp"/>
</dbReference>
<evidence type="ECO:0000313" key="5">
    <source>
        <dbReference type="Proteomes" id="UP000274131"/>
    </source>
</evidence>
<dbReference type="Gene3D" id="3.80.10.10">
    <property type="entry name" value="Ribonuclease Inhibitor"/>
    <property type="match status" value="1"/>
</dbReference>
<keyword evidence="2" id="KW-0677">Repeat</keyword>
<protein>
    <submittedName>
        <fullName evidence="6">Leucine-rich repeat-containing protein 57</fullName>
    </submittedName>
</protein>
<reference evidence="6" key="1">
    <citation type="submission" date="2017-02" db="UniProtKB">
        <authorList>
            <consortium name="WormBaseParasite"/>
        </authorList>
    </citation>
    <scope>IDENTIFICATION</scope>
</reference>
<dbReference type="AlphaFoldDB" id="A0A0N4UZA9"/>
<feature type="domain" description="Disease resistance R13L4/SHOC-2-like LRR" evidence="3">
    <location>
        <begin position="34"/>
        <end position="144"/>
    </location>
</feature>
<evidence type="ECO:0000259" key="3">
    <source>
        <dbReference type="Pfam" id="PF23598"/>
    </source>
</evidence>
<reference evidence="4 5" key="2">
    <citation type="submission" date="2018-10" db="EMBL/GenBank/DDBJ databases">
        <authorList>
            <consortium name="Pathogen Informatics"/>
        </authorList>
    </citation>
    <scope>NUCLEOTIDE SEQUENCE [LARGE SCALE GENOMIC DNA]</scope>
</reference>